<proteinExistence type="predicted"/>
<dbReference type="AlphaFoldDB" id="A0A6S7ILP5"/>
<dbReference type="EMBL" id="CACRXK020009964">
    <property type="protein sequence ID" value="CAB4018343.1"/>
    <property type="molecule type" value="Genomic_DNA"/>
</dbReference>
<dbReference type="Proteomes" id="UP001152795">
    <property type="component" value="Unassembled WGS sequence"/>
</dbReference>
<gene>
    <name evidence="1" type="ORF">PACLA_8A008386</name>
</gene>
<keyword evidence="2" id="KW-1185">Reference proteome</keyword>
<sequence length="234" mass="25138">MVLLVLVIVLAVAVAQDTSPAASSKIQTLEKQVEILTNLVLAQSNIMAMREFSGSQEPSGSNPASECILKSQAKKIAKLEGDLNSLQSLTKTQENDTRQLQTTVSDLSQKLKTQGTKLTSLDNKYASNVSKLGSEIQNVDNKTNTLTNNVNQLGTKVQKVADQWPSGSYCILASGSCPPGFSRRSGYMKAISLYAGNGRYIKQGTFGDSKIQCHGGCGQHGHWTGELHIDACCK</sequence>
<reference evidence="1" key="1">
    <citation type="submission" date="2020-04" db="EMBL/GenBank/DDBJ databases">
        <authorList>
            <person name="Alioto T."/>
            <person name="Alioto T."/>
            <person name="Gomez Garrido J."/>
        </authorList>
    </citation>
    <scope>NUCLEOTIDE SEQUENCE</scope>
    <source>
        <strain evidence="1">A484AB</strain>
    </source>
</reference>
<accession>A0A6S7ILP5</accession>
<protein>
    <submittedName>
        <fullName evidence="1">Uncharacterized protein</fullName>
    </submittedName>
</protein>
<evidence type="ECO:0000313" key="1">
    <source>
        <dbReference type="EMBL" id="CAB4018343.1"/>
    </source>
</evidence>
<organism evidence="1 2">
    <name type="scientific">Paramuricea clavata</name>
    <name type="common">Red gorgonian</name>
    <name type="synonym">Violescent sea-whip</name>
    <dbReference type="NCBI Taxonomy" id="317549"/>
    <lineage>
        <taxon>Eukaryota</taxon>
        <taxon>Metazoa</taxon>
        <taxon>Cnidaria</taxon>
        <taxon>Anthozoa</taxon>
        <taxon>Octocorallia</taxon>
        <taxon>Malacalcyonacea</taxon>
        <taxon>Plexauridae</taxon>
        <taxon>Paramuricea</taxon>
    </lineage>
</organism>
<name>A0A6S7ILP5_PARCT</name>
<evidence type="ECO:0000313" key="2">
    <source>
        <dbReference type="Proteomes" id="UP001152795"/>
    </source>
</evidence>
<comment type="caution">
    <text evidence="1">The sequence shown here is derived from an EMBL/GenBank/DDBJ whole genome shotgun (WGS) entry which is preliminary data.</text>
</comment>
<dbReference type="OrthoDB" id="5958892at2759"/>